<dbReference type="Pfam" id="PF02826">
    <property type="entry name" value="2-Hacid_dh_C"/>
    <property type="match status" value="1"/>
</dbReference>
<comment type="subunit">
    <text evidence="5">Homodimer.</text>
</comment>
<feature type="binding site" evidence="5">
    <location>
        <position position="67"/>
    </location>
    <ligand>
        <name>substrate</name>
    </ligand>
</feature>
<feature type="domain" description="D-isomer specific 2-hydroxyacid dehydrogenase NAD-binding" evidence="6">
    <location>
        <begin position="111"/>
        <end position="257"/>
    </location>
</feature>
<dbReference type="PANTHER" id="PTHR42938">
    <property type="entry name" value="FORMATE DEHYDROGENASE 1"/>
    <property type="match status" value="1"/>
</dbReference>
<keyword evidence="2 5" id="KW-0560">Oxidoreductase</keyword>
<dbReference type="GO" id="GO:0005737">
    <property type="term" value="C:cytoplasm"/>
    <property type="evidence" value="ECO:0007669"/>
    <property type="project" value="UniProtKB-SubCell"/>
</dbReference>
<reference evidence="7" key="1">
    <citation type="submission" date="2020-08" db="EMBL/GenBank/DDBJ databases">
        <authorList>
            <person name="Cejkova D."/>
            <person name="Kubasova T."/>
            <person name="Jahodarova E."/>
            <person name="Rychlik I."/>
        </authorList>
    </citation>
    <scope>NUCLEOTIDE SEQUENCE</scope>
    <source>
        <strain evidence="7">An824</strain>
    </source>
</reference>
<dbReference type="GO" id="GO:0033711">
    <property type="term" value="F:4-phosphoerythronate dehydrogenase activity"/>
    <property type="evidence" value="ECO:0007669"/>
    <property type="project" value="UniProtKB-EC"/>
</dbReference>
<feature type="binding site" evidence="5">
    <location>
        <position position="258"/>
    </location>
    <ligand>
        <name>NAD(+)</name>
        <dbReference type="ChEBI" id="CHEBI:57540"/>
    </ligand>
</feature>
<dbReference type="InterPro" id="IPR006140">
    <property type="entry name" value="D-isomer_DH_NAD-bd"/>
</dbReference>
<dbReference type="HAMAP" id="MF_01825">
    <property type="entry name" value="PdxB"/>
    <property type="match status" value="1"/>
</dbReference>
<dbReference type="PROSITE" id="PS00065">
    <property type="entry name" value="D_2_HYDROXYACID_DH_1"/>
    <property type="match status" value="1"/>
</dbReference>
<dbReference type="Proteomes" id="UP000706891">
    <property type="component" value="Unassembled WGS sequence"/>
</dbReference>
<feature type="active site" evidence="5">
    <location>
        <position position="238"/>
    </location>
</feature>
<keyword evidence="1 5" id="KW-0963">Cytoplasm</keyword>
<dbReference type="GO" id="GO:0051287">
    <property type="term" value="F:NAD binding"/>
    <property type="evidence" value="ECO:0007669"/>
    <property type="project" value="InterPro"/>
</dbReference>
<comment type="caution">
    <text evidence="7">The sequence shown here is derived from an EMBL/GenBank/DDBJ whole genome shotgun (WGS) entry which is preliminary data.</text>
</comment>
<comment type="subcellular location">
    <subcellularLocation>
        <location evidence="5">Cytoplasm</location>
    </subcellularLocation>
</comment>
<comment type="pathway">
    <text evidence="5">Cofactor biosynthesis; pyridoxine 5'-phosphate biosynthesis; pyridoxine 5'-phosphate from D-erythrose 4-phosphate: step 2/5.</text>
</comment>
<accession>A0A938WVZ7</accession>
<evidence type="ECO:0000256" key="2">
    <source>
        <dbReference type="ARBA" id="ARBA00023002"/>
    </source>
</evidence>
<protein>
    <recommendedName>
        <fullName evidence="5">Erythronate-4-phosphate dehydrogenase</fullName>
        <ecNumber evidence="5">1.1.1.290</ecNumber>
    </recommendedName>
</protein>
<dbReference type="RefSeq" id="WP_205105585.1">
    <property type="nucleotide sequence ID" value="NZ_JACJJG010000080.1"/>
</dbReference>
<dbReference type="InterPro" id="IPR038251">
    <property type="entry name" value="PdxB_dimer_sf"/>
</dbReference>
<evidence type="ECO:0000313" key="7">
    <source>
        <dbReference type="EMBL" id="MBM6674430.1"/>
    </source>
</evidence>
<organism evidence="7 8">
    <name type="scientific">Marseilla massiliensis</name>
    <dbReference type="NCBI Taxonomy" id="1841864"/>
    <lineage>
        <taxon>Bacteria</taxon>
        <taxon>Pseudomonadati</taxon>
        <taxon>Bacteroidota</taxon>
        <taxon>Bacteroidia</taxon>
        <taxon>Bacteroidales</taxon>
        <taxon>Prevotellaceae</taxon>
        <taxon>Marseilla</taxon>
    </lineage>
</organism>
<evidence type="ECO:0000313" key="8">
    <source>
        <dbReference type="Proteomes" id="UP000706891"/>
    </source>
</evidence>
<keyword evidence="3 5" id="KW-0520">NAD</keyword>
<dbReference type="PANTHER" id="PTHR42938:SF9">
    <property type="entry name" value="FORMATE DEHYDROGENASE 1"/>
    <property type="match status" value="1"/>
</dbReference>
<dbReference type="InterPro" id="IPR020921">
    <property type="entry name" value="Erythronate-4-P_DHase"/>
</dbReference>
<reference evidence="7" key="2">
    <citation type="journal article" date="2021" name="Sci. Rep.">
        <title>The distribution of antibiotic resistance genes in chicken gut microbiota commensals.</title>
        <authorList>
            <person name="Juricova H."/>
            <person name="Matiasovicova J."/>
            <person name="Kubasova T."/>
            <person name="Cejkova D."/>
            <person name="Rychlik I."/>
        </authorList>
    </citation>
    <scope>NUCLEOTIDE SEQUENCE</scope>
    <source>
        <strain evidence="7">An824</strain>
    </source>
</reference>
<name>A0A938WVZ7_9BACT</name>
<feature type="binding site" evidence="5">
    <location>
        <position position="259"/>
    </location>
    <ligand>
        <name>substrate</name>
    </ligand>
</feature>
<feature type="binding site" evidence="5">
    <location>
        <position position="46"/>
    </location>
    <ligand>
        <name>substrate</name>
    </ligand>
</feature>
<comment type="catalytic activity">
    <reaction evidence="5">
        <text>4-phospho-D-erythronate + NAD(+) = (R)-3-hydroxy-2-oxo-4-phosphooxybutanoate + NADH + H(+)</text>
        <dbReference type="Rhea" id="RHEA:18829"/>
        <dbReference type="ChEBI" id="CHEBI:15378"/>
        <dbReference type="ChEBI" id="CHEBI:57540"/>
        <dbReference type="ChEBI" id="CHEBI:57945"/>
        <dbReference type="ChEBI" id="CHEBI:58538"/>
        <dbReference type="ChEBI" id="CHEBI:58766"/>
        <dbReference type="EC" id="1.1.1.290"/>
    </reaction>
</comment>
<evidence type="ECO:0000256" key="1">
    <source>
        <dbReference type="ARBA" id="ARBA00022490"/>
    </source>
</evidence>
<feature type="binding site" evidence="5">
    <location>
        <position position="147"/>
    </location>
    <ligand>
        <name>NAD(+)</name>
        <dbReference type="ChEBI" id="CHEBI:57540"/>
    </ligand>
</feature>
<feature type="active site" description="Proton donor" evidence="5">
    <location>
        <position position="255"/>
    </location>
</feature>
<dbReference type="Gene3D" id="3.30.1370.170">
    <property type="match status" value="1"/>
</dbReference>
<gene>
    <name evidence="5 7" type="primary">pdxB</name>
    <name evidence="7" type="ORF">H6A34_11165</name>
</gene>
<sequence>MKIVIDDKIPYIRESIGMITDNAVYKKGSAIGPDDVRDADALIVRTRTRCDEALLRGSSVKFIATATIGFDHIDADYLRRAGIEWMSCPGCNAASVAQYVRSVLLLLKRDRRVRLEGMTLGIVGCGHVGTKVLDMARGYGMRVLVCDPPRQERGDEGAFVTMDDIERECDIITFHVPLTKNGAHPTFHLADEAFFNRLARRPVIINTSRGAVVDNGALLNALIYNKVEDAVIDTWEHEPDIDPKLLGRAWIATPHIAGYSADGKVNADNMVIDGLCRHFGLRRPPLIGPPPLPRTFVPAGNDDDLRLQLYNPLDDSARLKASPEDFEELRGNYPLRREMV</sequence>
<comment type="caution">
    <text evidence="5">Lacks conserved residue(s) required for the propagation of feature annotation.</text>
</comment>
<evidence type="ECO:0000256" key="4">
    <source>
        <dbReference type="ARBA" id="ARBA00023096"/>
    </source>
</evidence>
<dbReference type="GO" id="GO:0008615">
    <property type="term" value="P:pyridoxine biosynthetic process"/>
    <property type="evidence" value="ECO:0007669"/>
    <property type="project" value="UniProtKB-UniRule"/>
</dbReference>
<dbReference type="SUPFAM" id="SSF51735">
    <property type="entry name" value="NAD(P)-binding Rossmann-fold domains"/>
    <property type="match status" value="1"/>
</dbReference>
<comment type="function">
    <text evidence="5">Catalyzes the oxidation of erythronate-4-phosphate to 3-hydroxy-2-oxo-4-phosphonooxybutanoate.</text>
</comment>
<dbReference type="InterPro" id="IPR029752">
    <property type="entry name" value="D-isomer_DH_CS1"/>
</dbReference>
<dbReference type="EC" id="1.1.1.290" evidence="5"/>
<keyword evidence="4 5" id="KW-0664">Pyridoxine biosynthesis</keyword>
<keyword evidence="8" id="KW-1185">Reference proteome</keyword>
<comment type="similarity">
    <text evidence="5">Belongs to the D-isomer specific 2-hydroxyacid dehydrogenase family. PdxB subfamily.</text>
</comment>
<dbReference type="NCBIfam" id="NF001309">
    <property type="entry name" value="PRK00257.1"/>
    <property type="match status" value="1"/>
</dbReference>
<dbReference type="EMBL" id="JACJJG010000080">
    <property type="protein sequence ID" value="MBM6674430.1"/>
    <property type="molecule type" value="Genomic_DNA"/>
</dbReference>
<dbReference type="SUPFAM" id="SSF52283">
    <property type="entry name" value="Formate/glycerate dehydrogenase catalytic domain-like"/>
    <property type="match status" value="1"/>
</dbReference>
<evidence type="ECO:0000256" key="5">
    <source>
        <dbReference type="HAMAP-Rule" id="MF_01825"/>
    </source>
</evidence>
<evidence type="ECO:0000259" key="6">
    <source>
        <dbReference type="Pfam" id="PF02826"/>
    </source>
</evidence>
<dbReference type="AlphaFoldDB" id="A0A938WVZ7"/>
<dbReference type="Gene3D" id="3.40.50.720">
    <property type="entry name" value="NAD(P)-binding Rossmann-like Domain"/>
    <property type="match status" value="2"/>
</dbReference>
<feature type="active site" evidence="5">
    <location>
        <position position="209"/>
    </location>
</feature>
<dbReference type="InterPro" id="IPR036291">
    <property type="entry name" value="NAD(P)-bd_dom_sf"/>
</dbReference>
<evidence type="ECO:0000256" key="3">
    <source>
        <dbReference type="ARBA" id="ARBA00023027"/>
    </source>
</evidence>
<feature type="binding site" evidence="5">
    <location>
        <position position="233"/>
    </location>
    <ligand>
        <name>NAD(+)</name>
        <dbReference type="ChEBI" id="CHEBI:57540"/>
    </ligand>
</feature>
<proteinExistence type="inferred from homology"/>
<dbReference type="CDD" id="cd12158">
    <property type="entry name" value="ErythrP_dh"/>
    <property type="match status" value="1"/>
</dbReference>